<name>A0ABQ8U3R7_9EUKA</name>
<dbReference type="EMBL" id="JAPMOS010000198">
    <property type="protein sequence ID" value="KAJ4453970.1"/>
    <property type="molecule type" value="Genomic_DNA"/>
</dbReference>
<dbReference type="Gene3D" id="3.60.10.10">
    <property type="entry name" value="Endonuclease/exonuclease/phosphatase"/>
    <property type="match status" value="1"/>
</dbReference>
<dbReference type="InterPro" id="IPR036691">
    <property type="entry name" value="Endo/exonu/phosph_ase_sf"/>
</dbReference>
<evidence type="ECO:0000313" key="1">
    <source>
        <dbReference type="EMBL" id="KAJ4453970.1"/>
    </source>
</evidence>
<keyword evidence="2" id="KW-1185">Reference proteome</keyword>
<comment type="caution">
    <text evidence="1">The sequence shown here is derived from an EMBL/GenBank/DDBJ whole genome shotgun (WGS) entry which is preliminary data.</text>
</comment>
<evidence type="ECO:0000313" key="2">
    <source>
        <dbReference type="Proteomes" id="UP001141327"/>
    </source>
</evidence>
<proteinExistence type="predicted"/>
<dbReference type="Proteomes" id="UP001141327">
    <property type="component" value="Unassembled WGS sequence"/>
</dbReference>
<organism evidence="1 2">
    <name type="scientific">Paratrimastix pyriformis</name>
    <dbReference type="NCBI Taxonomy" id="342808"/>
    <lineage>
        <taxon>Eukaryota</taxon>
        <taxon>Metamonada</taxon>
        <taxon>Preaxostyla</taxon>
        <taxon>Paratrimastigidae</taxon>
        <taxon>Paratrimastix</taxon>
    </lineage>
</organism>
<accession>A0ABQ8U3R7</accession>
<sequence>MASWVKRVEEVVPGYLMVIHMEEGKRRFAVLNMYYPAYEPDGVKGKGVLMSSVESALTETVREARGNGEMVILLTDGNDWAKRNREQSESGLVDVVMLGGHGSEVTWRRTTKTKGIQENRIDLCMTSEEVFARHFGKAQQQGSEQ</sequence>
<protein>
    <submittedName>
        <fullName evidence="1">Uncharacterized protein</fullName>
    </submittedName>
</protein>
<gene>
    <name evidence="1" type="ORF">PAPYR_11440</name>
</gene>
<reference evidence="1" key="1">
    <citation type="journal article" date="2022" name="bioRxiv">
        <title>Genomics of Preaxostyla Flagellates Illuminates Evolutionary Transitions and the Path Towards Mitochondrial Loss.</title>
        <authorList>
            <person name="Novak L.V.F."/>
            <person name="Treitli S.C."/>
            <person name="Pyrih J."/>
            <person name="Halakuc P."/>
            <person name="Pipaliya S.V."/>
            <person name="Vacek V."/>
            <person name="Brzon O."/>
            <person name="Soukal P."/>
            <person name="Eme L."/>
            <person name="Dacks J.B."/>
            <person name="Karnkowska A."/>
            <person name="Elias M."/>
            <person name="Hampl V."/>
        </authorList>
    </citation>
    <scope>NUCLEOTIDE SEQUENCE</scope>
    <source>
        <strain evidence="1">RCP-MX</strain>
    </source>
</reference>